<evidence type="ECO:0000313" key="9">
    <source>
        <dbReference type="Proteomes" id="UP000275846"/>
    </source>
</evidence>
<dbReference type="FunFam" id="3.30.420.40:FF:000148">
    <property type="entry name" value="Actin, alpha skeletal muscle"/>
    <property type="match status" value="1"/>
</dbReference>
<dbReference type="FunFam" id="3.90.640.10:FF:000047">
    <property type="entry name" value="Actin, alpha skeletal muscle"/>
    <property type="match status" value="1"/>
</dbReference>
<reference evidence="10" key="1">
    <citation type="submission" date="2016-06" db="UniProtKB">
        <authorList>
            <consortium name="WormBaseParasite"/>
        </authorList>
    </citation>
    <scope>IDENTIFICATION</scope>
</reference>
<dbReference type="STRING" id="70667.A0A183TPM0"/>
<name>A0A183TPM0_SCHSO</name>
<evidence type="ECO:0000313" key="8">
    <source>
        <dbReference type="EMBL" id="VDM04804.1"/>
    </source>
</evidence>
<comment type="similarity">
    <text evidence="7">Belongs to the actin family.</text>
</comment>
<dbReference type="Proteomes" id="UP000275846">
    <property type="component" value="Unassembled WGS sequence"/>
</dbReference>
<dbReference type="AlphaFoldDB" id="A0A183TPM0"/>
<comment type="function">
    <text evidence="1">Actins are highly conserved proteins that are involved in various types of cell motility and are ubiquitously expressed in all eukaryotic cells.</text>
</comment>
<sequence length="376" mass="41995">MSDYNNSLVPIVLDNGSGMCKAGFAGIDEPSVVMPAIVGRPRQQTVIVGVRDQVFVCEEALARRGILSIRYPIEHGVVLNWDDMEVVWSHVFYDGLRVLPEEHPVLLTEPPLNPKRNREIMLETMLEKFHCPSVYIAMQAILSVYASGRTTGTVLDCGDGVTHTVPVYEGYCIPHAIIRSDLAGRDLTGFLVKLLTERGYAFVSTAEHENVREIKEKLCYMALDYEAELETAGRTDVQRNFVLPDGQVITVGTERFRCSEALMKPALLGIEGPGLHQTILQSMKKCDIDIRRDLLGNILLSGGSTLFPGLVERLQKEINHLFGTKLGAKVVAPPERRFSVWIGGSILSSLSTFNRMWITRKEYMEYGTSIVHRKCL</sequence>
<evidence type="ECO:0000256" key="7">
    <source>
        <dbReference type="RuleBase" id="RU000487"/>
    </source>
</evidence>
<dbReference type="Gene3D" id="3.90.640.10">
    <property type="entry name" value="Actin, Chain A, domain 4"/>
    <property type="match status" value="1"/>
</dbReference>
<keyword evidence="9" id="KW-1185">Reference proteome</keyword>
<dbReference type="WBParaSite" id="SSLN_0001911301-mRNA-1">
    <property type="protein sequence ID" value="SSLN_0001911301-mRNA-1"/>
    <property type="gene ID" value="SSLN_0001911301"/>
</dbReference>
<dbReference type="PRINTS" id="PR00190">
    <property type="entry name" value="ACTIN"/>
</dbReference>
<evidence type="ECO:0000256" key="3">
    <source>
        <dbReference type="ARBA" id="ARBA00022490"/>
    </source>
</evidence>
<accession>A0A183TPM0</accession>
<dbReference type="GO" id="GO:0005856">
    <property type="term" value="C:cytoskeleton"/>
    <property type="evidence" value="ECO:0007669"/>
    <property type="project" value="UniProtKB-SubCell"/>
</dbReference>
<evidence type="ECO:0000256" key="5">
    <source>
        <dbReference type="ARBA" id="ARBA00022840"/>
    </source>
</evidence>
<dbReference type="Pfam" id="PF00022">
    <property type="entry name" value="Actin"/>
    <property type="match status" value="1"/>
</dbReference>
<dbReference type="OrthoDB" id="6229115at2759"/>
<keyword evidence="4" id="KW-0547">Nucleotide-binding</keyword>
<keyword evidence="6" id="KW-0206">Cytoskeleton</keyword>
<dbReference type="SUPFAM" id="SSF53067">
    <property type="entry name" value="Actin-like ATPase domain"/>
    <property type="match status" value="2"/>
</dbReference>
<dbReference type="GO" id="GO:0005524">
    <property type="term" value="F:ATP binding"/>
    <property type="evidence" value="ECO:0007669"/>
    <property type="project" value="UniProtKB-KW"/>
</dbReference>
<organism evidence="10">
    <name type="scientific">Schistocephalus solidus</name>
    <name type="common">Tapeworm</name>
    <dbReference type="NCBI Taxonomy" id="70667"/>
    <lineage>
        <taxon>Eukaryota</taxon>
        <taxon>Metazoa</taxon>
        <taxon>Spiralia</taxon>
        <taxon>Lophotrochozoa</taxon>
        <taxon>Platyhelminthes</taxon>
        <taxon>Cestoda</taxon>
        <taxon>Eucestoda</taxon>
        <taxon>Diphyllobothriidea</taxon>
        <taxon>Diphyllobothriidae</taxon>
        <taxon>Schistocephalus</taxon>
    </lineage>
</organism>
<dbReference type="FunFam" id="3.30.420.40:FF:000058">
    <property type="entry name" value="Putative actin-related protein 5"/>
    <property type="match status" value="1"/>
</dbReference>
<dbReference type="InterPro" id="IPR043129">
    <property type="entry name" value="ATPase_NBD"/>
</dbReference>
<protein>
    <submittedName>
        <fullName evidence="10">Actin-related protein T3</fullName>
    </submittedName>
</protein>
<evidence type="ECO:0000256" key="1">
    <source>
        <dbReference type="ARBA" id="ARBA00003520"/>
    </source>
</evidence>
<dbReference type="EMBL" id="UYSU01044372">
    <property type="protein sequence ID" value="VDM04804.1"/>
    <property type="molecule type" value="Genomic_DNA"/>
</dbReference>
<proteinExistence type="inferred from homology"/>
<gene>
    <name evidence="8" type="ORF">SSLN_LOCUS18418</name>
</gene>
<evidence type="ECO:0000313" key="10">
    <source>
        <dbReference type="WBParaSite" id="SSLN_0001911301-mRNA-1"/>
    </source>
</evidence>
<evidence type="ECO:0000256" key="2">
    <source>
        <dbReference type="ARBA" id="ARBA00004245"/>
    </source>
</evidence>
<dbReference type="InterPro" id="IPR004000">
    <property type="entry name" value="Actin"/>
</dbReference>
<evidence type="ECO:0000256" key="6">
    <source>
        <dbReference type="ARBA" id="ARBA00023212"/>
    </source>
</evidence>
<dbReference type="PROSITE" id="PS01132">
    <property type="entry name" value="ACTINS_ACT_LIKE"/>
    <property type="match status" value="1"/>
</dbReference>
<reference evidence="8 9" key="2">
    <citation type="submission" date="2018-11" db="EMBL/GenBank/DDBJ databases">
        <authorList>
            <consortium name="Pathogen Informatics"/>
        </authorList>
    </citation>
    <scope>NUCLEOTIDE SEQUENCE [LARGE SCALE GENOMIC DNA]</scope>
    <source>
        <strain evidence="8 9">NST_G2</strain>
    </source>
</reference>
<dbReference type="PANTHER" id="PTHR11937">
    <property type="entry name" value="ACTIN"/>
    <property type="match status" value="1"/>
</dbReference>
<keyword evidence="5" id="KW-0067">ATP-binding</keyword>
<keyword evidence="3" id="KW-0963">Cytoplasm</keyword>
<comment type="subcellular location">
    <subcellularLocation>
        <location evidence="2">Cytoplasm</location>
        <location evidence="2">Cytoskeleton</location>
    </subcellularLocation>
</comment>
<evidence type="ECO:0000256" key="4">
    <source>
        <dbReference type="ARBA" id="ARBA00022741"/>
    </source>
</evidence>
<dbReference type="InterPro" id="IPR020902">
    <property type="entry name" value="Actin/actin-like_CS"/>
</dbReference>
<dbReference type="SMART" id="SM00268">
    <property type="entry name" value="ACTIN"/>
    <property type="match status" value="1"/>
</dbReference>
<dbReference type="Gene3D" id="3.30.420.40">
    <property type="match status" value="2"/>
</dbReference>